<dbReference type="GO" id="GO:0000226">
    <property type="term" value="P:microtubule cytoskeleton organization"/>
    <property type="evidence" value="ECO:0007669"/>
    <property type="project" value="InterPro"/>
</dbReference>
<dbReference type="GO" id="GO:0008017">
    <property type="term" value="F:microtubule binding"/>
    <property type="evidence" value="ECO:0007669"/>
    <property type="project" value="InterPro"/>
</dbReference>
<feature type="region of interest" description="Disordered" evidence="6">
    <location>
        <begin position="380"/>
        <end position="437"/>
    </location>
</feature>
<evidence type="ECO:0000256" key="5">
    <source>
        <dbReference type="SAM" id="Coils"/>
    </source>
</evidence>
<comment type="subcellular location">
    <subcellularLocation>
        <location evidence="1">Cytoplasm</location>
        <location evidence="1">Cytoskeleton</location>
    </subcellularLocation>
</comment>
<organism evidence="7 8">
    <name type="scientific">Anisodus tanguticus</name>
    <dbReference type="NCBI Taxonomy" id="243964"/>
    <lineage>
        <taxon>Eukaryota</taxon>
        <taxon>Viridiplantae</taxon>
        <taxon>Streptophyta</taxon>
        <taxon>Embryophyta</taxon>
        <taxon>Tracheophyta</taxon>
        <taxon>Spermatophyta</taxon>
        <taxon>Magnoliopsida</taxon>
        <taxon>eudicotyledons</taxon>
        <taxon>Gunneridae</taxon>
        <taxon>Pentapetalae</taxon>
        <taxon>asterids</taxon>
        <taxon>lamiids</taxon>
        <taxon>Solanales</taxon>
        <taxon>Solanaceae</taxon>
        <taxon>Solanoideae</taxon>
        <taxon>Hyoscyameae</taxon>
        <taxon>Anisodus</taxon>
    </lineage>
</organism>
<dbReference type="Pfam" id="PF03999">
    <property type="entry name" value="MAP65_ASE1"/>
    <property type="match status" value="2"/>
</dbReference>
<dbReference type="GO" id="GO:0005819">
    <property type="term" value="C:spindle"/>
    <property type="evidence" value="ECO:0007669"/>
    <property type="project" value="TreeGrafter"/>
</dbReference>
<feature type="compositionally biased region" description="Low complexity" evidence="6">
    <location>
        <begin position="387"/>
        <end position="399"/>
    </location>
</feature>
<accession>A0AAE1SLE6</accession>
<dbReference type="GO" id="GO:0005874">
    <property type="term" value="C:microtubule"/>
    <property type="evidence" value="ECO:0007669"/>
    <property type="project" value="UniProtKB-KW"/>
</dbReference>
<dbReference type="PANTHER" id="PTHR19321:SF35">
    <property type="entry name" value="65-KDA MICROTUBULE-ASSOCIATED PROTEIN 6-LIKE ISOFORM X1"/>
    <property type="match status" value="1"/>
</dbReference>
<evidence type="ECO:0000256" key="6">
    <source>
        <dbReference type="SAM" id="MobiDB-lite"/>
    </source>
</evidence>
<dbReference type="PANTHER" id="PTHR19321">
    <property type="entry name" value="PROTEIN REGULATOR OF CYTOKINESIS 1 PRC1-RELATED"/>
    <property type="match status" value="1"/>
</dbReference>
<keyword evidence="4" id="KW-0963">Cytoplasm</keyword>
<evidence type="ECO:0000256" key="3">
    <source>
        <dbReference type="ARBA" id="ARBA00022701"/>
    </source>
</evidence>
<feature type="coiled-coil region" evidence="5">
    <location>
        <begin position="346"/>
        <end position="373"/>
    </location>
</feature>
<dbReference type="GO" id="GO:0005737">
    <property type="term" value="C:cytoplasm"/>
    <property type="evidence" value="ECO:0007669"/>
    <property type="project" value="TreeGrafter"/>
</dbReference>
<comment type="similarity">
    <text evidence="2">Belongs to the MAP65/ASE1 family.</text>
</comment>
<dbReference type="InterPro" id="IPR007145">
    <property type="entry name" value="MAP65_Ase1_PRC1"/>
</dbReference>
<evidence type="ECO:0000256" key="1">
    <source>
        <dbReference type="ARBA" id="ARBA00004245"/>
    </source>
</evidence>
<dbReference type="Gene3D" id="1.20.58.1520">
    <property type="match status" value="1"/>
</dbReference>
<evidence type="ECO:0000256" key="2">
    <source>
        <dbReference type="ARBA" id="ARBA00006187"/>
    </source>
</evidence>
<sequence>MSVLGELSINSLIKPEKKSASLKEQLALVTPLIDNLRVKKDKRVKQFADVKTQIDKISSEISGYSNIINSMSSLIQEDHDLSLRNLSEYQSHLRALQKEKAERIQKVLDCVNEVYSLCGVLGMDFGKTVSDVHPSLHETSLGQSTNISASALESLEQAIFRLRTERKVRYQKLKDVTGLLFELWTLMDTTREKSKLLRITSVLRLSEAEATESGALSLEVIQQEDNNIKAVHLIIEFYMKLVNHLVNVLVHWIDVPQKDEALSRKDIMDRIDWWLSACEEENWLEDYNQDYRCYSGGRGAHINLKRAEQARIKVTKIPVVVNTLINKTLAWEEKKQKLFIYDGVRLVSILEDYKVVRQQKEEAKKRARDQTKLHDMLLAEKESVYGSKPSPRRSSSFRKANGYHANGNGSVTPSPRRNSMPCATPELLTPRSNSVRHNGYFKDMKRLSTVPLNFVAMPKEDTVSFSSISGSDPESLPQD</sequence>
<dbReference type="EMBL" id="JAVYJV010000004">
    <property type="protein sequence ID" value="KAK4371839.1"/>
    <property type="molecule type" value="Genomic_DNA"/>
</dbReference>
<feature type="compositionally biased region" description="Polar residues" evidence="6">
    <location>
        <begin position="407"/>
        <end position="417"/>
    </location>
</feature>
<dbReference type="AlphaFoldDB" id="A0AAE1SLE6"/>
<keyword evidence="8" id="KW-1185">Reference proteome</keyword>
<reference evidence="7" key="1">
    <citation type="submission" date="2023-12" db="EMBL/GenBank/DDBJ databases">
        <title>Genome assembly of Anisodus tanguticus.</title>
        <authorList>
            <person name="Wang Y.-J."/>
        </authorList>
    </citation>
    <scope>NUCLEOTIDE SEQUENCE</scope>
    <source>
        <strain evidence="7">KB-2021</strain>
        <tissue evidence="7">Leaf</tissue>
    </source>
</reference>
<proteinExistence type="inferred from homology"/>
<evidence type="ECO:0000313" key="8">
    <source>
        <dbReference type="Proteomes" id="UP001291623"/>
    </source>
</evidence>
<keyword evidence="4" id="KW-0206">Cytoskeleton</keyword>
<dbReference type="Proteomes" id="UP001291623">
    <property type="component" value="Unassembled WGS sequence"/>
</dbReference>
<comment type="caution">
    <text evidence="7">The sequence shown here is derived from an EMBL/GenBank/DDBJ whole genome shotgun (WGS) entry which is preliminary data.</text>
</comment>
<name>A0AAE1SLE6_9SOLA</name>
<keyword evidence="3" id="KW-0493">Microtubule</keyword>
<gene>
    <name evidence="7" type="ORF">RND71_007223</name>
</gene>
<evidence type="ECO:0000256" key="4">
    <source>
        <dbReference type="ARBA" id="ARBA00023212"/>
    </source>
</evidence>
<protein>
    <submittedName>
        <fullName evidence="7">Uncharacterized protein</fullName>
    </submittedName>
</protein>
<keyword evidence="5" id="KW-0175">Coiled coil</keyword>
<evidence type="ECO:0000313" key="7">
    <source>
        <dbReference type="EMBL" id="KAK4371839.1"/>
    </source>
</evidence>